<gene>
    <name evidence="7" type="ORF">LALA0_S09e01552g</name>
</gene>
<dbReference type="InterPro" id="IPR036983">
    <property type="entry name" value="AIM24_sf"/>
</dbReference>
<dbReference type="GO" id="GO:0005743">
    <property type="term" value="C:mitochondrial inner membrane"/>
    <property type="evidence" value="ECO:0007669"/>
    <property type="project" value="TreeGrafter"/>
</dbReference>
<evidence type="ECO:0000256" key="5">
    <source>
        <dbReference type="ARBA" id="ARBA00023128"/>
    </source>
</evidence>
<dbReference type="GO" id="GO:0007007">
    <property type="term" value="P:inner mitochondrial membrane organization"/>
    <property type="evidence" value="ECO:0007669"/>
    <property type="project" value="TreeGrafter"/>
</dbReference>
<dbReference type="Gene3D" id="3.60.160.10">
    <property type="entry name" value="Mitochondrial biogenesis AIM24"/>
    <property type="match status" value="1"/>
</dbReference>
<evidence type="ECO:0000256" key="6">
    <source>
        <dbReference type="RuleBase" id="RU363045"/>
    </source>
</evidence>
<evidence type="ECO:0000256" key="2">
    <source>
        <dbReference type="ARBA" id="ARBA00009322"/>
    </source>
</evidence>
<dbReference type="InterPro" id="IPR016031">
    <property type="entry name" value="Trp_RNA-bd_attenuator-like_dom"/>
</dbReference>
<sequence>MSIAAIRCRLFQPRYFNTVSKLTTTKLASGGGPFSQLPEFTPLQDSILVSLPSYCSLHTRIDQVCAFSFDADDQIQHPLHFKKSSKSPQFCELLTADEPVNAMLVSNTPMSNVLILNLDNYREGWHLTDPHNSILCYSGNLELQPNNHLLGRGTIAISGEGPVYQLQLGDEESAVVNPGAILGYSNKVSVNTVGFSSETFVPKRLRKWIMRYASQYLENLDLLRHKLLNRGEMYHQVKGPGTVLLQTSFAPGSNRYHYSDQELLQAFK</sequence>
<name>A0A0C7NBE4_9SACH</name>
<keyword evidence="8" id="KW-1185">Reference proteome</keyword>
<dbReference type="GeneID" id="34687264"/>
<dbReference type="OrthoDB" id="5295771at2759"/>
<dbReference type="Pfam" id="PF01987">
    <property type="entry name" value="AIM24"/>
    <property type="match status" value="1"/>
</dbReference>
<dbReference type="AlphaFoldDB" id="A0A0C7NBE4"/>
<protein>
    <recommendedName>
        <fullName evidence="3 6">Altered inheritance of mitochondria protein 24, mitochondrial</fullName>
    </recommendedName>
</protein>
<dbReference type="Proteomes" id="UP000054304">
    <property type="component" value="Unassembled WGS sequence"/>
</dbReference>
<dbReference type="SUPFAM" id="SSF51219">
    <property type="entry name" value="TRAP-like"/>
    <property type="match status" value="1"/>
</dbReference>
<comment type="similarity">
    <text evidence="2 6">Belongs to the AIM24 family.</text>
</comment>
<evidence type="ECO:0000256" key="1">
    <source>
        <dbReference type="ARBA" id="ARBA00004173"/>
    </source>
</evidence>
<proteinExistence type="inferred from homology"/>
<reference evidence="7 8" key="1">
    <citation type="submission" date="2014-12" db="EMBL/GenBank/DDBJ databases">
        <authorList>
            <person name="Neuveglise Cecile"/>
        </authorList>
    </citation>
    <scope>NUCLEOTIDE SEQUENCE [LARGE SCALE GENOMIC DNA]</scope>
    <source>
        <strain evidence="7 8">CBS 12615</strain>
    </source>
</reference>
<evidence type="ECO:0000313" key="7">
    <source>
        <dbReference type="EMBL" id="CEP63745.1"/>
    </source>
</evidence>
<dbReference type="PANTHER" id="PTHR36959:SF2">
    <property type="entry name" value="ALTERED INHERITANCE OF MITOCHONDRIA PROTEIN 24, MITOCHONDRIAL"/>
    <property type="match status" value="1"/>
</dbReference>
<keyword evidence="4" id="KW-0809">Transit peptide</keyword>
<comment type="subcellular location">
    <subcellularLocation>
        <location evidence="1 6">Mitochondrion</location>
    </subcellularLocation>
</comment>
<dbReference type="InterPro" id="IPR002838">
    <property type="entry name" value="AIM24"/>
</dbReference>
<evidence type="ECO:0000256" key="4">
    <source>
        <dbReference type="ARBA" id="ARBA00022946"/>
    </source>
</evidence>
<dbReference type="RefSeq" id="XP_022629957.1">
    <property type="nucleotide sequence ID" value="XM_022770637.1"/>
</dbReference>
<dbReference type="HOGENOM" id="CLU_1069488_0_0_1"/>
<organism evidence="7 8">
    <name type="scientific">Lachancea lanzarotensis</name>
    <dbReference type="NCBI Taxonomy" id="1245769"/>
    <lineage>
        <taxon>Eukaryota</taxon>
        <taxon>Fungi</taxon>
        <taxon>Dikarya</taxon>
        <taxon>Ascomycota</taxon>
        <taxon>Saccharomycotina</taxon>
        <taxon>Saccharomycetes</taxon>
        <taxon>Saccharomycetales</taxon>
        <taxon>Saccharomycetaceae</taxon>
        <taxon>Lachancea</taxon>
    </lineage>
</organism>
<keyword evidence="5 6" id="KW-0496">Mitochondrion</keyword>
<evidence type="ECO:0000256" key="3">
    <source>
        <dbReference type="ARBA" id="ARBA00013287"/>
    </source>
</evidence>
<accession>A0A0C7NBE4</accession>
<dbReference type="PANTHER" id="PTHR36959">
    <property type="entry name" value="ALTERED INHERITANCE OF MITOCHONDRIA PROTEIN 24, MITOCHONDRIAL"/>
    <property type="match status" value="1"/>
</dbReference>
<evidence type="ECO:0000313" key="8">
    <source>
        <dbReference type="Proteomes" id="UP000054304"/>
    </source>
</evidence>
<dbReference type="EMBL" id="LN736368">
    <property type="protein sequence ID" value="CEP63745.1"/>
    <property type="molecule type" value="Genomic_DNA"/>
</dbReference>